<evidence type="ECO:0000256" key="12">
    <source>
        <dbReference type="ARBA" id="ARBA00022741"/>
    </source>
</evidence>
<dbReference type="GO" id="GO:0046100">
    <property type="term" value="P:hypoxanthine metabolic process"/>
    <property type="evidence" value="ECO:0007669"/>
    <property type="project" value="TreeGrafter"/>
</dbReference>
<evidence type="ECO:0000259" key="17">
    <source>
        <dbReference type="Pfam" id="PF00156"/>
    </source>
</evidence>
<dbReference type="GO" id="GO:0005829">
    <property type="term" value="C:cytosol"/>
    <property type="evidence" value="ECO:0007669"/>
    <property type="project" value="TreeGrafter"/>
</dbReference>
<evidence type="ECO:0000256" key="3">
    <source>
        <dbReference type="ARBA" id="ARBA00004496"/>
    </source>
</evidence>
<evidence type="ECO:0000313" key="18">
    <source>
        <dbReference type="EMBL" id="MCR2045339.1"/>
    </source>
</evidence>
<protein>
    <recommendedName>
        <fullName evidence="16">Hypoxanthine phosphoribosyltransferase</fullName>
        <ecNumber evidence="16">2.4.2.8</ecNumber>
    </recommendedName>
</protein>
<evidence type="ECO:0000256" key="15">
    <source>
        <dbReference type="ARBA" id="ARBA00049402"/>
    </source>
</evidence>
<dbReference type="GO" id="GO:0000166">
    <property type="term" value="F:nucleotide binding"/>
    <property type="evidence" value="ECO:0007669"/>
    <property type="project" value="UniProtKB-KW"/>
</dbReference>
<organism evidence="18 19">
    <name type="scientific">Anaerosalibacter massiliensis</name>
    <dbReference type="NCBI Taxonomy" id="1347392"/>
    <lineage>
        <taxon>Bacteria</taxon>
        <taxon>Bacillati</taxon>
        <taxon>Bacillota</taxon>
        <taxon>Tissierellia</taxon>
        <taxon>Tissierellales</taxon>
        <taxon>Sporanaerobacteraceae</taxon>
        <taxon>Anaerosalibacter</taxon>
    </lineage>
</organism>
<dbReference type="PANTHER" id="PTHR43340:SF1">
    <property type="entry name" value="HYPOXANTHINE PHOSPHORIBOSYLTRANSFERASE"/>
    <property type="match status" value="1"/>
</dbReference>
<dbReference type="GO" id="GO:0032264">
    <property type="term" value="P:IMP salvage"/>
    <property type="evidence" value="ECO:0007669"/>
    <property type="project" value="TreeGrafter"/>
</dbReference>
<dbReference type="GO" id="GO:0052657">
    <property type="term" value="F:guanine phosphoribosyltransferase activity"/>
    <property type="evidence" value="ECO:0007669"/>
    <property type="project" value="UniProtKB-ARBA"/>
</dbReference>
<proteinExistence type="inferred from homology"/>
<comment type="pathway">
    <text evidence="5">Purine metabolism; GMP biosynthesis via salvage pathway; GMP from guanine: step 1/1.</text>
</comment>
<comment type="similarity">
    <text evidence="6 16">Belongs to the purine/pyrimidine phosphoribosyltransferase family.</text>
</comment>
<dbReference type="InterPro" id="IPR005904">
    <property type="entry name" value="Hxn_phspho_trans"/>
</dbReference>
<keyword evidence="19" id="KW-1185">Reference proteome</keyword>
<evidence type="ECO:0000256" key="5">
    <source>
        <dbReference type="ARBA" id="ARBA00004676"/>
    </source>
</evidence>
<comment type="caution">
    <text evidence="18">The sequence shown here is derived from an EMBL/GenBank/DDBJ whole genome shotgun (WGS) entry which is preliminary data.</text>
</comment>
<evidence type="ECO:0000256" key="2">
    <source>
        <dbReference type="ARBA" id="ARBA00002049"/>
    </source>
</evidence>
<name>A0A9X2MKC9_9FIRM</name>
<evidence type="ECO:0000256" key="11">
    <source>
        <dbReference type="ARBA" id="ARBA00022726"/>
    </source>
</evidence>
<dbReference type="PANTHER" id="PTHR43340">
    <property type="entry name" value="HYPOXANTHINE-GUANINE PHOSPHORIBOSYLTRANSFERASE"/>
    <property type="match status" value="1"/>
</dbReference>
<dbReference type="GO" id="GO:0004422">
    <property type="term" value="F:hypoxanthine phosphoribosyltransferase activity"/>
    <property type="evidence" value="ECO:0007669"/>
    <property type="project" value="InterPro"/>
</dbReference>
<dbReference type="GO" id="GO:0006166">
    <property type="term" value="P:purine ribonucleoside salvage"/>
    <property type="evidence" value="ECO:0007669"/>
    <property type="project" value="UniProtKB-KW"/>
</dbReference>
<dbReference type="Proteomes" id="UP001142078">
    <property type="component" value="Unassembled WGS sequence"/>
</dbReference>
<sequence length="172" mass="19922">MDKERRILFSAEEINKRNIELGEEISKDYENEKIVIISLLRGSFIFASDLVRNIKVPVEIDFLTTSSYGNMEETSGKVNIVTDIRSNIEGRNVLIVDDIMDSGYTMQYVIKHLEKNNPKSIKVCVMLDKPSRRKVELKPDYIGFTIPDVFIVGYGLNYGNYYRNIPYIFTFD</sequence>
<comment type="subcellular location">
    <subcellularLocation>
        <location evidence="3 16">Cytoplasm</location>
    </subcellularLocation>
</comment>
<keyword evidence="11 16" id="KW-0660">Purine salvage</keyword>
<dbReference type="EMBL" id="JANJZL010000015">
    <property type="protein sequence ID" value="MCR2045339.1"/>
    <property type="molecule type" value="Genomic_DNA"/>
</dbReference>
<keyword evidence="13 16" id="KW-0460">Magnesium</keyword>
<evidence type="ECO:0000256" key="4">
    <source>
        <dbReference type="ARBA" id="ARBA00004669"/>
    </source>
</evidence>
<comment type="catalytic activity">
    <reaction evidence="15">
        <text>IMP + diphosphate = hypoxanthine + 5-phospho-alpha-D-ribose 1-diphosphate</text>
        <dbReference type="Rhea" id="RHEA:17973"/>
        <dbReference type="ChEBI" id="CHEBI:17368"/>
        <dbReference type="ChEBI" id="CHEBI:33019"/>
        <dbReference type="ChEBI" id="CHEBI:58017"/>
        <dbReference type="ChEBI" id="CHEBI:58053"/>
        <dbReference type="EC" id="2.4.2.8"/>
    </reaction>
    <physiologicalReaction direction="right-to-left" evidence="15">
        <dbReference type="Rhea" id="RHEA:17975"/>
    </physiologicalReaction>
</comment>
<evidence type="ECO:0000256" key="16">
    <source>
        <dbReference type="RuleBase" id="RU364099"/>
    </source>
</evidence>
<dbReference type="NCBIfam" id="TIGR01203">
    <property type="entry name" value="HGPRTase"/>
    <property type="match status" value="1"/>
</dbReference>
<dbReference type="InterPro" id="IPR000836">
    <property type="entry name" value="PRTase_dom"/>
</dbReference>
<reference evidence="18" key="1">
    <citation type="submission" date="2022-07" db="EMBL/GenBank/DDBJ databases">
        <title>Enhanced cultured diversity of the mouse gut microbiota enables custom-made synthetic communities.</title>
        <authorList>
            <person name="Afrizal A."/>
        </authorList>
    </citation>
    <scope>NUCLEOTIDE SEQUENCE</scope>
    <source>
        <strain evidence="18">DSM 29482</strain>
    </source>
</reference>
<keyword evidence="7 16" id="KW-0963">Cytoplasm</keyword>
<dbReference type="GO" id="GO:0000287">
    <property type="term" value="F:magnesium ion binding"/>
    <property type="evidence" value="ECO:0007669"/>
    <property type="project" value="TreeGrafter"/>
</dbReference>
<comment type="cofactor">
    <cofactor evidence="1 16">
        <name>Mg(2+)</name>
        <dbReference type="ChEBI" id="CHEBI:18420"/>
    </cofactor>
</comment>
<dbReference type="Gene3D" id="3.40.50.2020">
    <property type="match status" value="1"/>
</dbReference>
<keyword evidence="8 16" id="KW-0328">Glycosyltransferase</keyword>
<evidence type="ECO:0000256" key="1">
    <source>
        <dbReference type="ARBA" id="ARBA00001946"/>
    </source>
</evidence>
<gene>
    <name evidence="18" type="primary">hpt</name>
    <name evidence="18" type="ORF">NSA23_14645</name>
</gene>
<dbReference type="EC" id="2.4.2.8" evidence="16"/>
<evidence type="ECO:0000256" key="14">
    <source>
        <dbReference type="ARBA" id="ARBA00048811"/>
    </source>
</evidence>
<keyword evidence="9 16" id="KW-0808">Transferase</keyword>
<dbReference type="CDD" id="cd06223">
    <property type="entry name" value="PRTases_typeI"/>
    <property type="match status" value="1"/>
</dbReference>
<dbReference type="InterPro" id="IPR050408">
    <property type="entry name" value="HGPRT"/>
</dbReference>
<evidence type="ECO:0000256" key="7">
    <source>
        <dbReference type="ARBA" id="ARBA00022490"/>
    </source>
</evidence>
<comment type="pathway">
    <text evidence="4 16">Purine metabolism; IMP biosynthesis via salvage pathway; IMP from hypoxanthine: step 1/1.</text>
</comment>
<feature type="domain" description="Phosphoribosyltransferase" evidence="17">
    <location>
        <begin position="12"/>
        <end position="158"/>
    </location>
</feature>
<comment type="function">
    <text evidence="2">Purine salvage pathway enzyme that catalyzes the transfer of the ribosyl-5-phosphate group from 5-phospho-alpha-D-ribose 1-diphosphate (PRPP) to the N9 position of the 6-oxopurines hypoxanthine and guanine to form the corresponding ribonucleotides IMP (inosine 5'-monophosphate) and GMP (guanosine 5'-monophosphate), with the release of PPi.</text>
</comment>
<dbReference type="SUPFAM" id="SSF53271">
    <property type="entry name" value="PRTase-like"/>
    <property type="match status" value="1"/>
</dbReference>
<keyword evidence="10 16" id="KW-0479">Metal-binding</keyword>
<dbReference type="FunFam" id="3.40.50.2020:FF:000006">
    <property type="entry name" value="Hypoxanthine phosphoribosyltransferase"/>
    <property type="match status" value="1"/>
</dbReference>
<evidence type="ECO:0000256" key="10">
    <source>
        <dbReference type="ARBA" id="ARBA00022723"/>
    </source>
</evidence>
<evidence type="ECO:0000256" key="8">
    <source>
        <dbReference type="ARBA" id="ARBA00022676"/>
    </source>
</evidence>
<dbReference type="RefSeq" id="WP_257490679.1">
    <property type="nucleotide sequence ID" value="NZ_JANJZL010000015.1"/>
</dbReference>
<evidence type="ECO:0000256" key="13">
    <source>
        <dbReference type="ARBA" id="ARBA00022842"/>
    </source>
</evidence>
<evidence type="ECO:0000256" key="9">
    <source>
        <dbReference type="ARBA" id="ARBA00022679"/>
    </source>
</evidence>
<accession>A0A9X2MKC9</accession>
<evidence type="ECO:0000256" key="6">
    <source>
        <dbReference type="ARBA" id="ARBA00008391"/>
    </source>
</evidence>
<evidence type="ECO:0000313" key="19">
    <source>
        <dbReference type="Proteomes" id="UP001142078"/>
    </source>
</evidence>
<keyword evidence="12 16" id="KW-0547">Nucleotide-binding</keyword>
<dbReference type="GO" id="GO:0032263">
    <property type="term" value="P:GMP salvage"/>
    <property type="evidence" value="ECO:0007669"/>
    <property type="project" value="TreeGrafter"/>
</dbReference>
<dbReference type="GO" id="GO:0006178">
    <property type="term" value="P:guanine salvage"/>
    <property type="evidence" value="ECO:0007669"/>
    <property type="project" value="TreeGrafter"/>
</dbReference>
<comment type="catalytic activity">
    <reaction evidence="14">
        <text>GMP + diphosphate = guanine + 5-phospho-alpha-D-ribose 1-diphosphate</text>
        <dbReference type="Rhea" id="RHEA:25424"/>
        <dbReference type="ChEBI" id="CHEBI:16235"/>
        <dbReference type="ChEBI" id="CHEBI:33019"/>
        <dbReference type="ChEBI" id="CHEBI:58017"/>
        <dbReference type="ChEBI" id="CHEBI:58115"/>
        <dbReference type="EC" id="2.4.2.8"/>
    </reaction>
    <physiologicalReaction direction="right-to-left" evidence="14">
        <dbReference type="Rhea" id="RHEA:25426"/>
    </physiologicalReaction>
</comment>
<dbReference type="AlphaFoldDB" id="A0A9X2MKC9"/>
<dbReference type="Pfam" id="PF00156">
    <property type="entry name" value="Pribosyltran"/>
    <property type="match status" value="1"/>
</dbReference>
<dbReference type="InterPro" id="IPR029057">
    <property type="entry name" value="PRTase-like"/>
</dbReference>